<accession>A0AAV2EDP7</accession>
<proteinExistence type="predicted"/>
<protein>
    <recommendedName>
        <fullName evidence="3">RNase H type-1 domain-containing protein</fullName>
    </recommendedName>
</protein>
<dbReference type="AlphaFoldDB" id="A0AAV2EDP7"/>
<name>A0AAV2EDP7_9ROSI</name>
<gene>
    <name evidence="1" type="ORF">LTRI10_LOCUS25049</name>
</gene>
<reference evidence="1 2" key="1">
    <citation type="submission" date="2024-04" db="EMBL/GenBank/DDBJ databases">
        <authorList>
            <person name="Fracassetti M."/>
        </authorList>
    </citation>
    <scope>NUCLEOTIDE SEQUENCE [LARGE SCALE GENOMIC DNA]</scope>
</reference>
<sequence>MKWFSKILNNVHARLFSFKILECPLPPNSPCMLSSVPLLWLLTFYECSPEDLGKINFGVLDPYLAELFAARDAISVVISKSLPRIIVEGDAEVVIRQQGQDVVS</sequence>
<dbReference type="Proteomes" id="UP001497516">
    <property type="component" value="Chromosome 4"/>
</dbReference>
<evidence type="ECO:0008006" key="3">
    <source>
        <dbReference type="Google" id="ProtNLM"/>
    </source>
</evidence>
<keyword evidence="2" id="KW-1185">Reference proteome</keyword>
<dbReference type="EMBL" id="OZ034817">
    <property type="protein sequence ID" value="CAL1383803.1"/>
    <property type="molecule type" value="Genomic_DNA"/>
</dbReference>
<evidence type="ECO:0000313" key="1">
    <source>
        <dbReference type="EMBL" id="CAL1383803.1"/>
    </source>
</evidence>
<organism evidence="1 2">
    <name type="scientific">Linum trigynum</name>
    <dbReference type="NCBI Taxonomy" id="586398"/>
    <lineage>
        <taxon>Eukaryota</taxon>
        <taxon>Viridiplantae</taxon>
        <taxon>Streptophyta</taxon>
        <taxon>Embryophyta</taxon>
        <taxon>Tracheophyta</taxon>
        <taxon>Spermatophyta</taxon>
        <taxon>Magnoliopsida</taxon>
        <taxon>eudicotyledons</taxon>
        <taxon>Gunneridae</taxon>
        <taxon>Pentapetalae</taxon>
        <taxon>rosids</taxon>
        <taxon>fabids</taxon>
        <taxon>Malpighiales</taxon>
        <taxon>Linaceae</taxon>
        <taxon>Linum</taxon>
    </lineage>
</organism>
<evidence type="ECO:0000313" key="2">
    <source>
        <dbReference type="Proteomes" id="UP001497516"/>
    </source>
</evidence>